<protein>
    <submittedName>
        <fullName evidence="1">Polynucleotidyl ribonuclease H-like superfamily protein</fullName>
    </submittedName>
</protein>
<reference evidence="1 2" key="1">
    <citation type="journal article" date="2018" name="Front. Plant Sci.">
        <title>Red Clover (Trifolium pratense) and Zigzag Clover (T. medium) - A Picture of Genomic Similarities and Differences.</title>
        <authorList>
            <person name="Dluhosova J."/>
            <person name="Istvanek J."/>
            <person name="Nedelnik J."/>
            <person name="Repkova J."/>
        </authorList>
    </citation>
    <scope>NUCLEOTIDE SEQUENCE [LARGE SCALE GENOMIC DNA]</scope>
    <source>
        <strain evidence="2">cv. 10/8</strain>
        <tissue evidence="1">Leaf</tissue>
    </source>
</reference>
<name>A0A392UG10_9FABA</name>
<evidence type="ECO:0000313" key="2">
    <source>
        <dbReference type="Proteomes" id="UP000265520"/>
    </source>
</evidence>
<dbReference type="InterPro" id="IPR012337">
    <property type="entry name" value="RNaseH-like_sf"/>
</dbReference>
<dbReference type="Proteomes" id="UP000265520">
    <property type="component" value="Unassembled WGS sequence"/>
</dbReference>
<accession>A0A392UG10</accession>
<sequence>FVGIGIEDNLAFLEKEHGIGFRSAVELGPLAATLMKMPHLSYCGVDELAIEVCKLGLRKYRPSSLAFSWGDYYLDEELV</sequence>
<evidence type="ECO:0000313" key="1">
    <source>
        <dbReference type="EMBL" id="MCI72483.1"/>
    </source>
</evidence>
<feature type="non-terminal residue" evidence="1">
    <location>
        <position position="1"/>
    </location>
</feature>
<feature type="non-terminal residue" evidence="1">
    <location>
        <position position="79"/>
    </location>
</feature>
<dbReference type="InterPro" id="IPR036397">
    <property type="entry name" value="RNaseH_sf"/>
</dbReference>
<dbReference type="GO" id="GO:0003676">
    <property type="term" value="F:nucleic acid binding"/>
    <property type="evidence" value="ECO:0007669"/>
    <property type="project" value="InterPro"/>
</dbReference>
<dbReference type="Gene3D" id="3.30.420.10">
    <property type="entry name" value="Ribonuclease H-like superfamily/Ribonuclease H"/>
    <property type="match status" value="1"/>
</dbReference>
<dbReference type="AlphaFoldDB" id="A0A392UG10"/>
<comment type="caution">
    <text evidence="1">The sequence shown here is derived from an EMBL/GenBank/DDBJ whole genome shotgun (WGS) entry which is preliminary data.</text>
</comment>
<dbReference type="SUPFAM" id="SSF53098">
    <property type="entry name" value="Ribonuclease H-like"/>
    <property type="match status" value="1"/>
</dbReference>
<dbReference type="EMBL" id="LXQA010819095">
    <property type="protein sequence ID" value="MCI72483.1"/>
    <property type="molecule type" value="Genomic_DNA"/>
</dbReference>
<proteinExistence type="predicted"/>
<organism evidence="1 2">
    <name type="scientific">Trifolium medium</name>
    <dbReference type="NCBI Taxonomy" id="97028"/>
    <lineage>
        <taxon>Eukaryota</taxon>
        <taxon>Viridiplantae</taxon>
        <taxon>Streptophyta</taxon>
        <taxon>Embryophyta</taxon>
        <taxon>Tracheophyta</taxon>
        <taxon>Spermatophyta</taxon>
        <taxon>Magnoliopsida</taxon>
        <taxon>eudicotyledons</taxon>
        <taxon>Gunneridae</taxon>
        <taxon>Pentapetalae</taxon>
        <taxon>rosids</taxon>
        <taxon>fabids</taxon>
        <taxon>Fabales</taxon>
        <taxon>Fabaceae</taxon>
        <taxon>Papilionoideae</taxon>
        <taxon>50 kb inversion clade</taxon>
        <taxon>NPAAA clade</taxon>
        <taxon>Hologalegina</taxon>
        <taxon>IRL clade</taxon>
        <taxon>Trifolieae</taxon>
        <taxon>Trifolium</taxon>
    </lineage>
</organism>
<keyword evidence="2" id="KW-1185">Reference proteome</keyword>